<dbReference type="InterPro" id="IPR000620">
    <property type="entry name" value="EamA_dom"/>
</dbReference>
<evidence type="ECO:0000256" key="5">
    <source>
        <dbReference type="ARBA" id="ARBA00023136"/>
    </source>
</evidence>
<evidence type="ECO:0000256" key="3">
    <source>
        <dbReference type="ARBA" id="ARBA00022692"/>
    </source>
</evidence>
<evidence type="ECO:0000259" key="7">
    <source>
        <dbReference type="Pfam" id="PF00892"/>
    </source>
</evidence>
<proteinExistence type="inferred from homology"/>
<accession>A0A8B7BZU4</accession>
<comment type="similarity">
    <text evidence="2 6">Belongs to the drug/metabolite transporter (DMT) superfamily. Plant drug/metabolite exporter (P-DME) (TC 2.A.7.4) family.</text>
</comment>
<keyword evidence="4 6" id="KW-1133">Transmembrane helix</keyword>
<feature type="transmembrane region" description="Helical" evidence="6">
    <location>
        <begin position="305"/>
        <end position="325"/>
    </location>
</feature>
<dbReference type="OrthoDB" id="1728340at2759"/>
<feature type="transmembrane region" description="Helical" evidence="6">
    <location>
        <begin position="132"/>
        <end position="152"/>
    </location>
</feature>
<feature type="transmembrane region" description="Helical" evidence="6">
    <location>
        <begin position="214"/>
        <end position="231"/>
    </location>
</feature>
<dbReference type="GO" id="GO:0022857">
    <property type="term" value="F:transmembrane transporter activity"/>
    <property type="evidence" value="ECO:0007669"/>
    <property type="project" value="InterPro"/>
</dbReference>
<dbReference type="AlphaFoldDB" id="A0A8B7BZU4"/>
<feature type="transmembrane region" description="Helical" evidence="6">
    <location>
        <begin position="96"/>
        <end position="120"/>
    </location>
</feature>
<evidence type="ECO:0000256" key="6">
    <source>
        <dbReference type="RuleBase" id="RU363077"/>
    </source>
</evidence>
<dbReference type="RefSeq" id="XP_008788718.2">
    <property type="nucleotide sequence ID" value="XM_008790496.4"/>
</dbReference>
<dbReference type="GeneID" id="103706407"/>
<evidence type="ECO:0000313" key="8">
    <source>
        <dbReference type="Proteomes" id="UP000228380"/>
    </source>
</evidence>
<organism evidence="8 9">
    <name type="scientific">Phoenix dactylifera</name>
    <name type="common">Date palm</name>
    <dbReference type="NCBI Taxonomy" id="42345"/>
    <lineage>
        <taxon>Eukaryota</taxon>
        <taxon>Viridiplantae</taxon>
        <taxon>Streptophyta</taxon>
        <taxon>Embryophyta</taxon>
        <taxon>Tracheophyta</taxon>
        <taxon>Spermatophyta</taxon>
        <taxon>Magnoliopsida</taxon>
        <taxon>Liliopsida</taxon>
        <taxon>Arecaceae</taxon>
        <taxon>Coryphoideae</taxon>
        <taxon>Phoeniceae</taxon>
        <taxon>Phoenix</taxon>
    </lineage>
</organism>
<reference evidence="9" key="2">
    <citation type="submission" date="2025-08" db="UniProtKB">
        <authorList>
            <consortium name="RefSeq"/>
        </authorList>
    </citation>
    <scope>IDENTIFICATION</scope>
    <source>
        <tissue evidence="9">Young leaves</tissue>
    </source>
</reference>
<feature type="transmembrane region" description="Helical" evidence="6">
    <location>
        <begin position="251"/>
        <end position="272"/>
    </location>
</feature>
<evidence type="ECO:0000256" key="1">
    <source>
        <dbReference type="ARBA" id="ARBA00004141"/>
    </source>
</evidence>
<dbReference type="InterPro" id="IPR037185">
    <property type="entry name" value="EmrE-like"/>
</dbReference>
<gene>
    <name evidence="9" type="primary">LOC103706407</name>
</gene>
<dbReference type="KEGG" id="pda:103706407"/>
<feature type="transmembrane region" description="Helical" evidence="6">
    <location>
        <begin position="12"/>
        <end position="31"/>
    </location>
</feature>
<evidence type="ECO:0000313" key="9">
    <source>
        <dbReference type="RefSeq" id="XP_008788718.2"/>
    </source>
</evidence>
<protein>
    <recommendedName>
        <fullName evidence="6">WAT1-related protein</fullName>
    </recommendedName>
</protein>
<evidence type="ECO:0000256" key="2">
    <source>
        <dbReference type="ARBA" id="ARBA00007635"/>
    </source>
</evidence>
<keyword evidence="5 6" id="KW-0472">Membrane</keyword>
<reference evidence="8" key="1">
    <citation type="journal article" date="2019" name="Nat. Commun.">
        <title>Genome-wide association mapping of date palm fruit traits.</title>
        <authorList>
            <person name="Hazzouri K.M."/>
            <person name="Gros-Balthazard M."/>
            <person name="Flowers J.M."/>
            <person name="Copetti D."/>
            <person name="Lemansour A."/>
            <person name="Lebrun M."/>
            <person name="Masmoudi K."/>
            <person name="Ferrand S."/>
            <person name="Dhar M.I."/>
            <person name="Fresquez Z.A."/>
            <person name="Rosas U."/>
            <person name="Zhang J."/>
            <person name="Talag J."/>
            <person name="Lee S."/>
            <person name="Kudrna D."/>
            <person name="Powell R.F."/>
            <person name="Leitch I.J."/>
            <person name="Krueger R.R."/>
            <person name="Wing R.A."/>
            <person name="Amiri K.M.A."/>
            <person name="Purugganan M.D."/>
        </authorList>
    </citation>
    <scope>NUCLEOTIDE SEQUENCE [LARGE SCALE GENOMIC DNA]</scope>
    <source>
        <strain evidence="8">cv. Khalas</strain>
    </source>
</reference>
<dbReference type="Pfam" id="PF00892">
    <property type="entry name" value="EamA"/>
    <property type="match status" value="2"/>
</dbReference>
<feature type="transmembrane region" description="Helical" evidence="6">
    <location>
        <begin position="183"/>
        <end position="202"/>
    </location>
</feature>
<feature type="domain" description="EamA" evidence="7">
    <location>
        <begin position="185"/>
        <end position="323"/>
    </location>
</feature>
<sequence>MGWCEEWKPTLAMLGVAVSLAAMNTMIKSVIDEGMNRLVLITLRQLVATLFMAPIAHFRERKTRPKLTVESFVYLFFSALFGASLTQYLFFLGLKYTTATFACAFLNMAPVFTFLLALPFRLETLDVKTRAGTAKLLGAIICLSGAMLLTFYKGVALTNTSHQPVASEQQEGHSTAGYSTKKWIMGSIAYLAGCLTWSSWFLIQSKVAKKYPSLYSGTALIFFLSFLQAAVLTLATERSFSVWALQRKLEIITVIVAGIAGSGFGFLAMSWCVEKRGPVFTAAFTPLVQIIVAGIDFSILHEPLYLGSVLGSVLVIAGLYFLLWGKEQGGQ</sequence>
<dbReference type="SUPFAM" id="SSF103481">
    <property type="entry name" value="Multidrug resistance efflux transporter EmrE"/>
    <property type="match status" value="2"/>
</dbReference>
<dbReference type="InterPro" id="IPR030184">
    <property type="entry name" value="WAT1-related"/>
</dbReference>
<dbReference type="PANTHER" id="PTHR31218">
    <property type="entry name" value="WAT1-RELATED PROTEIN"/>
    <property type="match status" value="1"/>
</dbReference>
<keyword evidence="3 6" id="KW-0812">Transmembrane</keyword>
<dbReference type="Proteomes" id="UP000228380">
    <property type="component" value="Chromosome 17"/>
</dbReference>
<name>A0A8B7BZU4_PHODC</name>
<feature type="domain" description="EamA" evidence="7">
    <location>
        <begin position="11"/>
        <end position="144"/>
    </location>
</feature>
<feature type="transmembrane region" description="Helical" evidence="6">
    <location>
        <begin position="279"/>
        <end position="299"/>
    </location>
</feature>
<keyword evidence="8" id="KW-1185">Reference proteome</keyword>
<feature type="transmembrane region" description="Helical" evidence="6">
    <location>
        <begin position="71"/>
        <end position="90"/>
    </location>
</feature>
<evidence type="ECO:0000256" key="4">
    <source>
        <dbReference type="ARBA" id="ARBA00022989"/>
    </source>
</evidence>
<comment type="subcellular location">
    <subcellularLocation>
        <location evidence="1 6">Membrane</location>
        <topology evidence="1 6">Multi-pass membrane protein</topology>
    </subcellularLocation>
</comment>
<dbReference type="GO" id="GO:0016020">
    <property type="term" value="C:membrane"/>
    <property type="evidence" value="ECO:0007669"/>
    <property type="project" value="UniProtKB-SubCell"/>
</dbReference>